<evidence type="ECO:0000256" key="4">
    <source>
        <dbReference type="ARBA" id="ARBA00022801"/>
    </source>
</evidence>
<feature type="chain" id="PRO_5040738811" description="cellulase" evidence="8">
    <location>
        <begin position="19"/>
        <end position="344"/>
    </location>
</feature>
<comment type="catalytic activity">
    <reaction evidence="1">
        <text>Endohydrolysis of (1-&gt;4)-beta-D-glucosidic linkages in cellulose, lichenin and cereal beta-D-glucans.</text>
        <dbReference type="EC" id="3.2.1.4"/>
    </reaction>
</comment>
<accession>A0A9W9FN91</accession>
<keyword evidence="8" id="KW-0732">Signal</keyword>
<evidence type="ECO:0000313" key="11">
    <source>
        <dbReference type="Proteomes" id="UP001149074"/>
    </source>
</evidence>
<feature type="signal peptide" evidence="8">
    <location>
        <begin position="1"/>
        <end position="18"/>
    </location>
</feature>
<protein>
    <recommendedName>
        <fullName evidence="3">cellulase</fullName>
        <ecNumber evidence="3">3.2.1.4</ecNumber>
    </recommendedName>
</protein>
<dbReference type="InterPro" id="IPR017853">
    <property type="entry name" value="GH"/>
</dbReference>
<evidence type="ECO:0000256" key="3">
    <source>
        <dbReference type="ARBA" id="ARBA00012601"/>
    </source>
</evidence>
<keyword evidence="5 7" id="KW-0326">Glycosidase</keyword>
<keyword evidence="4 7" id="KW-0378">Hydrolase</keyword>
<feature type="domain" description="Glycoside hydrolase family 5" evidence="9">
    <location>
        <begin position="48"/>
        <end position="313"/>
    </location>
</feature>
<dbReference type="RefSeq" id="XP_056476628.1">
    <property type="nucleotide sequence ID" value="XM_056616271.1"/>
</dbReference>
<dbReference type="PANTHER" id="PTHR34142:SF1">
    <property type="entry name" value="GLYCOSIDE HYDROLASE FAMILY 5 DOMAIN-CONTAINING PROTEIN"/>
    <property type="match status" value="1"/>
</dbReference>
<gene>
    <name evidence="10" type="ORF">N7532_003777</name>
</gene>
<dbReference type="EC" id="3.2.1.4" evidence="3"/>
<dbReference type="OrthoDB" id="5823761at2759"/>
<organism evidence="10 11">
    <name type="scientific">Penicillium argentinense</name>
    <dbReference type="NCBI Taxonomy" id="1131581"/>
    <lineage>
        <taxon>Eukaryota</taxon>
        <taxon>Fungi</taxon>
        <taxon>Dikarya</taxon>
        <taxon>Ascomycota</taxon>
        <taxon>Pezizomycotina</taxon>
        <taxon>Eurotiomycetes</taxon>
        <taxon>Eurotiomycetidae</taxon>
        <taxon>Eurotiales</taxon>
        <taxon>Aspergillaceae</taxon>
        <taxon>Penicillium</taxon>
    </lineage>
</organism>
<evidence type="ECO:0000256" key="7">
    <source>
        <dbReference type="RuleBase" id="RU361153"/>
    </source>
</evidence>
<sequence>MKLTSLILLAAAAGSAVAAPVREHAKRASLFQFVEEKILIGLSGFGTNESGAEFGENNLPGVWGTDYIWPDTSTIQTLIDKGMNIFRVQFKMERLAPGSMTGSFNADYLRNLTAILEMEDVWAVLTISSNGAIITSTSEFQTFWQNVAMRPFREQALALAENADINDVDNEYYGMDQTLVLNLNQAAINGIRAAGATSQYIFVEGNSWTGAWTWTSVNDNMKALTDPQDKIVYEMHQYLDSDGSGTSATCVSSTIGEERVSSATAWLRANGKKGILGEFAGGVNDQCKTAVTGMLNAMAASSDVWLGAMWWAAGPWWGSYIFSMEPTSGTAYQGMLATLEPFLG</sequence>
<evidence type="ECO:0000256" key="8">
    <source>
        <dbReference type="SAM" id="SignalP"/>
    </source>
</evidence>
<dbReference type="GO" id="GO:0008810">
    <property type="term" value="F:cellulase activity"/>
    <property type="evidence" value="ECO:0007669"/>
    <property type="project" value="UniProtKB-EC"/>
</dbReference>
<evidence type="ECO:0000256" key="5">
    <source>
        <dbReference type="ARBA" id="ARBA00023295"/>
    </source>
</evidence>
<dbReference type="GeneID" id="81355250"/>
<dbReference type="GO" id="GO:0009251">
    <property type="term" value="P:glucan catabolic process"/>
    <property type="evidence" value="ECO:0007669"/>
    <property type="project" value="TreeGrafter"/>
</dbReference>
<dbReference type="Pfam" id="PF00150">
    <property type="entry name" value="Cellulase"/>
    <property type="match status" value="1"/>
</dbReference>
<dbReference type="SUPFAM" id="SSF51445">
    <property type="entry name" value="(Trans)glycosidases"/>
    <property type="match status" value="1"/>
</dbReference>
<comment type="function">
    <text evidence="6">Has endoglucanase activity on substrates containing beta-1,4 glycosidic bonds, like in carboxymethylcellulose (CMC), hydroxyethylcellulose (HEC) and beta-glucan. Involved in the degradation of complex natural cellulosic substrates.</text>
</comment>
<name>A0A9W9FN91_9EURO</name>
<comment type="caution">
    <text evidence="10">The sequence shown here is derived from an EMBL/GenBank/DDBJ whole genome shotgun (WGS) entry which is preliminary data.</text>
</comment>
<evidence type="ECO:0000256" key="1">
    <source>
        <dbReference type="ARBA" id="ARBA00000966"/>
    </source>
</evidence>
<dbReference type="Gene3D" id="3.20.20.80">
    <property type="entry name" value="Glycosidases"/>
    <property type="match status" value="1"/>
</dbReference>
<reference evidence="10" key="2">
    <citation type="journal article" date="2023" name="IMA Fungus">
        <title>Comparative genomic study of the Penicillium genus elucidates a diverse pangenome and 15 lateral gene transfer events.</title>
        <authorList>
            <person name="Petersen C."/>
            <person name="Sorensen T."/>
            <person name="Nielsen M.R."/>
            <person name="Sondergaard T.E."/>
            <person name="Sorensen J.L."/>
            <person name="Fitzpatrick D.A."/>
            <person name="Frisvad J.C."/>
            <person name="Nielsen K.L."/>
        </authorList>
    </citation>
    <scope>NUCLEOTIDE SEQUENCE</scope>
    <source>
        <strain evidence="10">IBT 30761</strain>
    </source>
</reference>
<proteinExistence type="inferred from homology"/>
<evidence type="ECO:0000256" key="6">
    <source>
        <dbReference type="ARBA" id="ARBA00025192"/>
    </source>
</evidence>
<dbReference type="InterPro" id="IPR001547">
    <property type="entry name" value="Glyco_hydro_5"/>
</dbReference>
<evidence type="ECO:0000259" key="9">
    <source>
        <dbReference type="Pfam" id="PF00150"/>
    </source>
</evidence>
<dbReference type="EMBL" id="JAPQKI010000004">
    <property type="protein sequence ID" value="KAJ5103248.1"/>
    <property type="molecule type" value="Genomic_DNA"/>
</dbReference>
<evidence type="ECO:0000313" key="10">
    <source>
        <dbReference type="EMBL" id="KAJ5103248.1"/>
    </source>
</evidence>
<dbReference type="PANTHER" id="PTHR34142">
    <property type="entry name" value="ENDO-BETA-1,4-GLUCANASE A"/>
    <property type="match status" value="1"/>
</dbReference>
<keyword evidence="11" id="KW-1185">Reference proteome</keyword>
<dbReference type="Proteomes" id="UP001149074">
    <property type="component" value="Unassembled WGS sequence"/>
</dbReference>
<dbReference type="AlphaFoldDB" id="A0A9W9FN91"/>
<reference evidence="10" key="1">
    <citation type="submission" date="2022-11" db="EMBL/GenBank/DDBJ databases">
        <authorList>
            <person name="Petersen C."/>
        </authorList>
    </citation>
    <scope>NUCLEOTIDE SEQUENCE</scope>
    <source>
        <strain evidence="10">IBT 30761</strain>
    </source>
</reference>
<evidence type="ECO:0000256" key="2">
    <source>
        <dbReference type="ARBA" id="ARBA00005641"/>
    </source>
</evidence>
<comment type="similarity">
    <text evidence="2 7">Belongs to the glycosyl hydrolase 5 (cellulase A) family.</text>
</comment>